<organism evidence="1">
    <name type="scientific">Anopheles darlingi</name>
    <name type="common">Mosquito</name>
    <dbReference type="NCBI Taxonomy" id="43151"/>
    <lineage>
        <taxon>Eukaryota</taxon>
        <taxon>Metazoa</taxon>
        <taxon>Ecdysozoa</taxon>
        <taxon>Arthropoda</taxon>
        <taxon>Hexapoda</taxon>
        <taxon>Insecta</taxon>
        <taxon>Pterygota</taxon>
        <taxon>Neoptera</taxon>
        <taxon>Endopterygota</taxon>
        <taxon>Diptera</taxon>
        <taxon>Nematocera</taxon>
        <taxon>Culicoidea</taxon>
        <taxon>Culicidae</taxon>
        <taxon>Anophelinae</taxon>
        <taxon>Anopheles</taxon>
    </lineage>
</organism>
<accession>A0A2M4DNU4</accession>
<protein>
    <submittedName>
        <fullName evidence="1">Putative secreted protein</fullName>
    </submittedName>
</protein>
<name>A0A2M4DNU4_ANODA</name>
<dbReference type="EMBL" id="GGFL01015007">
    <property type="protein sequence ID" value="MBW79185.1"/>
    <property type="molecule type" value="Transcribed_RNA"/>
</dbReference>
<reference evidence="1" key="1">
    <citation type="submission" date="2018-01" db="EMBL/GenBank/DDBJ databases">
        <title>An insight into the sialome of Amazonian anophelines.</title>
        <authorList>
            <person name="Ribeiro J.M."/>
            <person name="Scarpassa V."/>
            <person name="Calvo E."/>
        </authorList>
    </citation>
    <scope>NUCLEOTIDE SEQUENCE</scope>
</reference>
<evidence type="ECO:0000313" key="1">
    <source>
        <dbReference type="EMBL" id="MBW79185.1"/>
    </source>
</evidence>
<sequence>MRWSRRVSSGRRIPAVAALPVAVAAAAVVRRHRFRCLSAAGPTVETAGFGWPYWQRLSSRSVADREWSKYSQPAAIEWRRR</sequence>
<proteinExistence type="predicted"/>
<dbReference type="AlphaFoldDB" id="A0A2M4DNU4"/>